<feature type="chain" id="PRO_5011772652" evidence="1">
    <location>
        <begin position="24"/>
        <end position="298"/>
    </location>
</feature>
<name>A0A1I0QF63_9BACT</name>
<sequence length="298" mass="32762">MKTKYFKSSVLFAAIAMLFTACDSDRDDNPILGPNHTASEFVVNTSAVADQYIQLTPDNTVKLTWTQPNYGVNTVVHYKVQVGLNENGTEKWGDYLETGFTSCNANISGEEIAKAICKLDGFATEDDYVDMGFREVIMRVVAKIVTTSSIDVEGTEISSNTVSFKHMAAYCNIPSKGCLYVIGNCSGWKEPTKTNAADLENWKIMETEIGSKIYHGVVEMPEGDLTFRFYTKLTGWDGGDSYGFQVADEATDVELTNNVYTGSGMTGKGSWAFANFPGGQFDITVDLNKNTVKFELLP</sequence>
<protein>
    <submittedName>
        <fullName evidence="3">SusE outer membrane protein</fullName>
    </submittedName>
</protein>
<dbReference type="Proteomes" id="UP000199373">
    <property type="component" value="Unassembled WGS sequence"/>
</dbReference>
<evidence type="ECO:0000256" key="1">
    <source>
        <dbReference type="SAM" id="SignalP"/>
    </source>
</evidence>
<dbReference type="RefSeq" id="WP_091900118.1">
    <property type="nucleotide sequence ID" value="NZ_FOIQ01000006.1"/>
</dbReference>
<dbReference type="EMBL" id="FOIQ01000006">
    <property type="protein sequence ID" value="SEW25742.1"/>
    <property type="molecule type" value="Genomic_DNA"/>
</dbReference>
<dbReference type="InterPro" id="IPR025970">
    <property type="entry name" value="SusE"/>
</dbReference>
<keyword evidence="1" id="KW-0732">Signal</keyword>
<feature type="signal peptide" evidence="1">
    <location>
        <begin position="1"/>
        <end position="23"/>
    </location>
</feature>
<reference evidence="3 4" key="1">
    <citation type="submission" date="2016-10" db="EMBL/GenBank/DDBJ databases">
        <authorList>
            <person name="de Groot N.N."/>
        </authorList>
    </citation>
    <scope>NUCLEOTIDE SEQUENCE [LARGE SCALE GENOMIC DNA]</scope>
    <source>
        <strain evidence="3 4">TC2-24</strain>
    </source>
</reference>
<dbReference type="Pfam" id="PF14292">
    <property type="entry name" value="SusE"/>
    <property type="match status" value="1"/>
</dbReference>
<organism evidence="3 4">
    <name type="scientific">Prevotella aff. ruminicola Tc2-24</name>
    <dbReference type="NCBI Taxonomy" id="81582"/>
    <lineage>
        <taxon>Bacteria</taxon>
        <taxon>Pseudomonadati</taxon>
        <taxon>Bacteroidota</taxon>
        <taxon>Bacteroidia</taxon>
        <taxon>Bacteroidales</taxon>
        <taxon>Prevotellaceae</taxon>
        <taxon>Prevotella</taxon>
    </lineage>
</organism>
<proteinExistence type="predicted"/>
<accession>A0A1I0QF63</accession>
<gene>
    <name evidence="3" type="ORF">SAMN04487850_2423</name>
</gene>
<evidence type="ECO:0000259" key="2">
    <source>
        <dbReference type="Pfam" id="PF14292"/>
    </source>
</evidence>
<evidence type="ECO:0000313" key="4">
    <source>
        <dbReference type="Proteomes" id="UP000199373"/>
    </source>
</evidence>
<dbReference type="PROSITE" id="PS51257">
    <property type="entry name" value="PROKAR_LIPOPROTEIN"/>
    <property type="match status" value="1"/>
</dbReference>
<feature type="domain" description="SusE outer membrane protein" evidence="2">
    <location>
        <begin position="37"/>
        <end position="117"/>
    </location>
</feature>
<dbReference type="AlphaFoldDB" id="A0A1I0QF63"/>
<evidence type="ECO:0000313" key="3">
    <source>
        <dbReference type="EMBL" id="SEW25742.1"/>
    </source>
</evidence>
<keyword evidence="4" id="KW-1185">Reference proteome</keyword>